<protein>
    <submittedName>
        <fullName evidence="2">Uncharacterized protein</fullName>
    </submittedName>
</protein>
<gene>
    <name evidence="2" type="ORF">F8D52_10240</name>
</gene>
<evidence type="ECO:0000256" key="1">
    <source>
        <dbReference type="SAM" id="SignalP"/>
    </source>
</evidence>
<keyword evidence="1" id="KW-0732">Signal</keyword>
<feature type="signal peptide" evidence="1">
    <location>
        <begin position="1"/>
        <end position="18"/>
    </location>
</feature>
<sequence>MKKNLLLGTFLIPLFLGAQVGIQTPTPQKTLHVNGSLQVVNEVNVGGNASTAGSAGISGQILTSNGAGAAPSWKTLNTSSGTISSANYVQGTTALNINQGTVADVPGATITITVPAGVTQTLMFTILGYATSTTATDTQGAFYLLQDGTKISSAYTSMVSGTALVRLPIPVTFLKAVTLTAGTYVFKVQYSAWSGNQTVNFVPSTYAGYNGDTEAMLTKMQVLVYNN</sequence>
<accession>A0A5N4BRL9</accession>
<dbReference type="RefSeq" id="WP_152289869.1">
    <property type="nucleotide sequence ID" value="NZ_VTPV01000005.1"/>
</dbReference>
<evidence type="ECO:0000313" key="3">
    <source>
        <dbReference type="Proteomes" id="UP000326384"/>
    </source>
</evidence>
<organism evidence="2 3">
    <name type="scientific">Chryseobacterium viscerum</name>
    <dbReference type="NCBI Taxonomy" id="1037377"/>
    <lineage>
        <taxon>Bacteria</taxon>
        <taxon>Pseudomonadati</taxon>
        <taxon>Bacteroidota</taxon>
        <taxon>Flavobacteriia</taxon>
        <taxon>Flavobacteriales</taxon>
        <taxon>Weeksellaceae</taxon>
        <taxon>Chryseobacterium group</taxon>
        <taxon>Chryseobacterium</taxon>
    </lineage>
</organism>
<proteinExistence type="predicted"/>
<keyword evidence="3" id="KW-1185">Reference proteome</keyword>
<name>A0A5N4BRL9_9FLAO</name>
<feature type="chain" id="PRO_5046216789" evidence="1">
    <location>
        <begin position="19"/>
        <end position="227"/>
    </location>
</feature>
<evidence type="ECO:0000313" key="2">
    <source>
        <dbReference type="EMBL" id="KAB1230765.1"/>
    </source>
</evidence>
<comment type="caution">
    <text evidence="2">The sequence shown here is derived from an EMBL/GenBank/DDBJ whole genome shotgun (WGS) entry which is preliminary data.</text>
</comment>
<reference evidence="2 3" key="1">
    <citation type="journal article" date="2019" name="Stand. Genomic Sci.">
        <title>Draft Whole-Genome Sequence of a Novel Chryseobacterium viscerum Strain Isolated from Fresh Water at Dripping Springs, New Mexico.</title>
        <authorList>
            <person name="Kyndt J.A."/>
            <person name="Moore T.C."/>
        </authorList>
    </citation>
    <scope>NUCLEOTIDE SEQUENCE [LARGE SCALE GENOMIC DNA]</scope>
    <source>
        <strain evidence="2 3">DPS</strain>
    </source>
</reference>
<dbReference type="Proteomes" id="UP000326384">
    <property type="component" value="Unassembled WGS sequence"/>
</dbReference>
<dbReference type="EMBL" id="VTPV01000005">
    <property type="protein sequence ID" value="KAB1230765.1"/>
    <property type="molecule type" value="Genomic_DNA"/>
</dbReference>